<name>A0ABV7RIT7_9NEIS</name>
<dbReference type="CDD" id="cd03425">
    <property type="entry name" value="NUDIX_MutT_NudA_like"/>
    <property type="match status" value="1"/>
</dbReference>
<keyword evidence="8" id="KW-0460">Magnesium</keyword>
<evidence type="ECO:0000256" key="6">
    <source>
        <dbReference type="ARBA" id="ARBA00022763"/>
    </source>
</evidence>
<dbReference type="InterPro" id="IPR013785">
    <property type="entry name" value="Aldolase_TIM"/>
</dbReference>
<dbReference type="PANTHER" id="PTHR47707">
    <property type="entry name" value="8-OXO-DGTP DIPHOSPHATASE"/>
    <property type="match status" value="1"/>
</dbReference>
<comment type="caution">
    <text evidence="19">The sequence shown here is derived from an EMBL/GenBank/DDBJ whole genome shotgun (WGS) entry which is preliminary data.</text>
</comment>
<keyword evidence="20" id="KW-1185">Reference proteome</keyword>
<dbReference type="Gene3D" id="3.20.20.70">
    <property type="entry name" value="Aldolase class I"/>
    <property type="match status" value="1"/>
</dbReference>
<dbReference type="GO" id="GO:0016787">
    <property type="term" value="F:hydrolase activity"/>
    <property type="evidence" value="ECO:0007669"/>
    <property type="project" value="UniProtKB-KW"/>
</dbReference>
<dbReference type="EC" id="3.6.1.55" evidence="12"/>
<keyword evidence="3" id="KW-0515">Mutator protein</keyword>
<evidence type="ECO:0000313" key="19">
    <source>
        <dbReference type="EMBL" id="MFC3533518.1"/>
    </source>
</evidence>
<protein>
    <recommendedName>
        <fullName evidence="13">8-oxo-dGTP diphosphatase</fullName>
        <ecNumber evidence="12">3.6.1.55</ecNumber>
    </recommendedName>
    <alternativeName>
        <fullName evidence="16">7,8-dihydro-8-oxoguanine-triphosphatase</fullName>
    </alternativeName>
    <alternativeName>
        <fullName evidence="15">Mutator protein MutT</fullName>
    </alternativeName>
    <alternativeName>
        <fullName evidence="14">dGTP pyrophosphohydrolase</fullName>
    </alternativeName>
</protein>
<dbReference type="PRINTS" id="PR00502">
    <property type="entry name" value="NUDIXFAMILY"/>
</dbReference>
<dbReference type="PANTHER" id="PTHR47707:SF1">
    <property type="entry name" value="NUDIX HYDROLASE FAMILY PROTEIN"/>
    <property type="match status" value="1"/>
</dbReference>
<evidence type="ECO:0000256" key="5">
    <source>
        <dbReference type="ARBA" id="ARBA00022723"/>
    </source>
</evidence>
<sequence>MDTRKIIPVVAGALMQADGHFMLGSRPAGKPYPGYWEFPGGKVEAGESPYQALVRELQEEMGITVTRATPWLRRVHHYEHASVELLFYRVWAWDGEPQPHEGQSFAWQEPGQLSVQPMLPANAPILRALQLPDVLHISCVHELGRDAVLEALAQRDDEPWVIVREPQLDREQLAALVGEISQIVHARGGKLIVNADPAWLKGWPVDGVQLNGTRLAALQERPAHFTWVGASCHSRAELERAAELELDYALLGHVLATASHPAQAPLGWDGLAALTAPAAPLPVFAIGGLSAANLDEARRCGAHGVAQMRAAWQPEPAST</sequence>
<evidence type="ECO:0000256" key="16">
    <source>
        <dbReference type="ARBA" id="ARBA00042798"/>
    </source>
</evidence>
<evidence type="ECO:0000256" key="3">
    <source>
        <dbReference type="ARBA" id="ARBA00022457"/>
    </source>
</evidence>
<feature type="domain" description="Nudix hydrolase" evidence="18">
    <location>
        <begin position="5"/>
        <end position="133"/>
    </location>
</feature>
<dbReference type="InterPro" id="IPR022998">
    <property type="entry name" value="ThiamineP_synth_TenI"/>
</dbReference>
<dbReference type="RefSeq" id="WP_386093314.1">
    <property type="nucleotide sequence ID" value="NZ_JBHRXN010000034.1"/>
</dbReference>
<evidence type="ECO:0000256" key="9">
    <source>
        <dbReference type="ARBA" id="ARBA00023204"/>
    </source>
</evidence>
<keyword evidence="6" id="KW-0227">DNA damage</keyword>
<evidence type="ECO:0000256" key="14">
    <source>
        <dbReference type="ARBA" id="ARBA00041592"/>
    </source>
</evidence>
<dbReference type="PROSITE" id="PS51462">
    <property type="entry name" value="NUDIX"/>
    <property type="match status" value="1"/>
</dbReference>
<dbReference type="SUPFAM" id="SSF51391">
    <property type="entry name" value="Thiamin phosphate synthase"/>
    <property type="match status" value="1"/>
</dbReference>
<comment type="catalytic activity">
    <reaction evidence="11">
        <text>8-oxo-GTP + H2O = 8-oxo-GMP + diphosphate + H(+)</text>
        <dbReference type="Rhea" id="RHEA:67616"/>
        <dbReference type="ChEBI" id="CHEBI:15377"/>
        <dbReference type="ChEBI" id="CHEBI:15378"/>
        <dbReference type="ChEBI" id="CHEBI:33019"/>
        <dbReference type="ChEBI" id="CHEBI:143553"/>
        <dbReference type="ChEBI" id="CHEBI:145694"/>
    </reaction>
</comment>
<evidence type="ECO:0000256" key="1">
    <source>
        <dbReference type="ARBA" id="ARBA00001946"/>
    </source>
</evidence>
<dbReference type="SUPFAM" id="SSF55811">
    <property type="entry name" value="Nudix"/>
    <property type="match status" value="1"/>
</dbReference>
<evidence type="ECO:0000259" key="18">
    <source>
        <dbReference type="PROSITE" id="PS51462"/>
    </source>
</evidence>
<dbReference type="InterPro" id="IPR020084">
    <property type="entry name" value="NUDIX_hydrolase_CS"/>
</dbReference>
<dbReference type="Pfam" id="PF02581">
    <property type="entry name" value="TMP-TENI"/>
    <property type="match status" value="1"/>
</dbReference>
<comment type="catalytic activity">
    <reaction evidence="10">
        <text>8-oxo-dGTP + H2O = 8-oxo-dGMP + diphosphate + H(+)</text>
        <dbReference type="Rhea" id="RHEA:31575"/>
        <dbReference type="ChEBI" id="CHEBI:15377"/>
        <dbReference type="ChEBI" id="CHEBI:15378"/>
        <dbReference type="ChEBI" id="CHEBI:33019"/>
        <dbReference type="ChEBI" id="CHEBI:63224"/>
        <dbReference type="ChEBI" id="CHEBI:77896"/>
        <dbReference type="EC" id="3.6.1.55"/>
    </reaction>
</comment>
<evidence type="ECO:0000256" key="4">
    <source>
        <dbReference type="ARBA" id="ARBA00022705"/>
    </source>
</evidence>
<dbReference type="InterPro" id="IPR000086">
    <property type="entry name" value="NUDIX_hydrolase_dom"/>
</dbReference>
<accession>A0ABV7RIT7</accession>
<evidence type="ECO:0000256" key="7">
    <source>
        <dbReference type="ARBA" id="ARBA00022801"/>
    </source>
</evidence>
<comment type="similarity">
    <text evidence="2 17">Belongs to the Nudix hydrolase family.</text>
</comment>
<dbReference type="Pfam" id="PF00293">
    <property type="entry name" value="NUDIX"/>
    <property type="match status" value="1"/>
</dbReference>
<dbReference type="InterPro" id="IPR047127">
    <property type="entry name" value="MutT-like"/>
</dbReference>
<dbReference type="InterPro" id="IPR015797">
    <property type="entry name" value="NUDIX_hydrolase-like_dom_sf"/>
</dbReference>
<dbReference type="NCBIfam" id="NF006530">
    <property type="entry name" value="PRK08999.1"/>
    <property type="match status" value="1"/>
</dbReference>
<gene>
    <name evidence="19" type="ORF">ACFOLG_15170</name>
</gene>
<evidence type="ECO:0000256" key="12">
    <source>
        <dbReference type="ARBA" id="ARBA00038905"/>
    </source>
</evidence>
<dbReference type="InterPro" id="IPR036206">
    <property type="entry name" value="ThiamineP_synth_sf"/>
</dbReference>
<dbReference type="EMBL" id="JBHRXN010000034">
    <property type="protein sequence ID" value="MFC3533518.1"/>
    <property type="molecule type" value="Genomic_DNA"/>
</dbReference>
<evidence type="ECO:0000256" key="10">
    <source>
        <dbReference type="ARBA" id="ARBA00035861"/>
    </source>
</evidence>
<evidence type="ECO:0000256" key="8">
    <source>
        <dbReference type="ARBA" id="ARBA00022842"/>
    </source>
</evidence>
<dbReference type="Proteomes" id="UP001595741">
    <property type="component" value="Unassembled WGS sequence"/>
</dbReference>
<evidence type="ECO:0000256" key="17">
    <source>
        <dbReference type="RuleBase" id="RU003476"/>
    </source>
</evidence>
<keyword evidence="5" id="KW-0479">Metal-binding</keyword>
<keyword evidence="4" id="KW-0235">DNA replication</keyword>
<reference evidence="20" key="1">
    <citation type="journal article" date="2019" name="Int. J. Syst. Evol. Microbiol.">
        <title>The Global Catalogue of Microorganisms (GCM) 10K type strain sequencing project: providing services to taxonomists for standard genome sequencing and annotation.</title>
        <authorList>
            <consortium name="The Broad Institute Genomics Platform"/>
            <consortium name="The Broad Institute Genome Sequencing Center for Infectious Disease"/>
            <person name="Wu L."/>
            <person name="Ma J."/>
        </authorList>
    </citation>
    <scope>NUCLEOTIDE SEQUENCE [LARGE SCALE GENOMIC DNA]</scope>
    <source>
        <strain evidence="20">KCTC 42742</strain>
    </source>
</reference>
<dbReference type="InterPro" id="IPR020476">
    <property type="entry name" value="Nudix_hydrolase"/>
</dbReference>
<dbReference type="Gene3D" id="3.90.79.10">
    <property type="entry name" value="Nucleoside Triphosphate Pyrophosphohydrolase"/>
    <property type="match status" value="1"/>
</dbReference>
<keyword evidence="9" id="KW-0234">DNA repair</keyword>
<dbReference type="CDD" id="cd00564">
    <property type="entry name" value="TMP_TenI"/>
    <property type="match status" value="1"/>
</dbReference>
<evidence type="ECO:0000313" key="20">
    <source>
        <dbReference type="Proteomes" id="UP001595741"/>
    </source>
</evidence>
<evidence type="ECO:0000256" key="13">
    <source>
        <dbReference type="ARBA" id="ARBA00040794"/>
    </source>
</evidence>
<evidence type="ECO:0000256" key="11">
    <source>
        <dbReference type="ARBA" id="ARBA00036904"/>
    </source>
</evidence>
<organism evidence="19 20">
    <name type="scientific">Vogesella facilis</name>
    <dbReference type="NCBI Taxonomy" id="1655232"/>
    <lineage>
        <taxon>Bacteria</taxon>
        <taxon>Pseudomonadati</taxon>
        <taxon>Pseudomonadota</taxon>
        <taxon>Betaproteobacteria</taxon>
        <taxon>Neisseriales</taxon>
        <taxon>Chromobacteriaceae</taxon>
        <taxon>Vogesella</taxon>
    </lineage>
</organism>
<dbReference type="PROSITE" id="PS00893">
    <property type="entry name" value="NUDIX_BOX"/>
    <property type="match status" value="1"/>
</dbReference>
<evidence type="ECO:0000256" key="2">
    <source>
        <dbReference type="ARBA" id="ARBA00005582"/>
    </source>
</evidence>
<evidence type="ECO:0000256" key="15">
    <source>
        <dbReference type="ARBA" id="ARBA00041979"/>
    </source>
</evidence>
<proteinExistence type="inferred from homology"/>
<comment type="cofactor">
    <cofactor evidence="1">
        <name>Mg(2+)</name>
        <dbReference type="ChEBI" id="CHEBI:18420"/>
    </cofactor>
</comment>
<keyword evidence="7 17" id="KW-0378">Hydrolase</keyword>